<protein>
    <submittedName>
        <fullName evidence="1">Uncharacterized protein</fullName>
    </submittedName>
</protein>
<accession>A0ABS4TVL0</accession>
<name>A0ABS4TVL0_9PSEU</name>
<proteinExistence type="predicted"/>
<comment type="caution">
    <text evidence="1">The sequence shown here is derived from an EMBL/GenBank/DDBJ whole genome shotgun (WGS) entry which is preliminary data.</text>
</comment>
<evidence type="ECO:0000313" key="1">
    <source>
        <dbReference type="EMBL" id="MBP2328437.1"/>
    </source>
</evidence>
<sequence>MHHDLPRKGEPTFAPNQFTVPEFAEALGHNMAKARVVYEAVMAMHKACTSEIDIDLMTTNP</sequence>
<organism evidence="1 2">
    <name type="scientific">Kibdelosporangium banguiense</name>
    <dbReference type="NCBI Taxonomy" id="1365924"/>
    <lineage>
        <taxon>Bacteria</taxon>
        <taxon>Bacillati</taxon>
        <taxon>Actinomycetota</taxon>
        <taxon>Actinomycetes</taxon>
        <taxon>Pseudonocardiales</taxon>
        <taxon>Pseudonocardiaceae</taxon>
        <taxon>Kibdelosporangium</taxon>
    </lineage>
</organism>
<evidence type="ECO:0000313" key="2">
    <source>
        <dbReference type="Proteomes" id="UP001519332"/>
    </source>
</evidence>
<dbReference type="EMBL" id="JAGINW010000001">
    <property type="protein sequence ID" value="MBP2328437.1"/>
    <property type="molecule type" value="Genomic_DNA"/>
</dbReference>
<dbReference type="RefSeq" id="WP_209645430.1">
    <property type="nucleotide sequence ID" value="NZ_JAGINW010000001.1"/>
</dbReference>
<keyword evidence="2" id="KW-1185">Reference proteome</keyword>
<gene>
    <name evidence="1" type="ORF">JOF56_008822</name>
</gene>
<dbReference type="Proteomes" id="UP001519332">
    <property type="component" value="Unassembled WGS sequence"/>
</dbReference>
<reference evidence="1 2" key="1">
    <citation type="submission" date="2021-03" db="EMBL/GenBank/DDBJ databases">
        <title>Sequencing the genomes of 1000 actinobacteria strains.</title>
        <authorList>
            <person name="Klenk H.-P."/>
        </authorList>
    </citation>
    <scope>NUCLEOTIDE SEQUENCE [LARGE SCALE GENOMIC DNA]</scope>
    <source>
        <strain evidence="1 2">DSM 46670</strain>
    </source>
</reference>